<dbReference type="CTD" id="646892"/>
<dbReference type="PRINTS" id="PR00401">
    <property type="entry name" value="SH2DOMAIN"/>
</dbReference>
<sequence>MSGAHTDKEACAQSALCSRLALARMEGSLKRLPEEAGDSRALAKLQELALTWFTETQAPLILQDGALPPWFHGFITRKQTEQLLGDKALGSFLIRLSDRATSYILSYRGSDRCRHFVINQLQDRRYLVSGDTHSHTTLADLVRHYQEVQFEPFGETLSAACPRCPQPEDSDLYDAVTLGLHHTSLGLENPPATASPTEVLDEAASPWSCPKPQVSPLHTKKSLDASSGSFSEDEWLAAPDRVPLLPERSASLLDESFGSPSSSVYSALRRVNQARLGLGTEASGRPGPAPAGSQASSPSKEPPKRLSAGGQNRPDGPGPALSGVSSEQGPMGPPTPRGHLLPPASEAPRSSAAPWSQASPKLGHRAQPCSQGRSADTYELLQTAGPPSEPRDVPDLEGSAYAEVPGRWGGPARPLCPGTSPPSSKLPGSADYGYERLSGAPELPEPRNTYEQIPAARSKEIGRTHKPDKLRRVFFTDKKHKS</sequence>
<dbReference type="OrthoDB" id="6108017at2759"/>
<feature type="compositionally biased region" description="Low complexity" evidence="3">
    <location>
        <begin position="342"/>
        <end position="356"/>
    </location>
</feature>
<dbReference type="InterPro" id="IPR000980">
    <property type="entry name" value="SH2"/>
</dbReference>
<keyword evidence="5" id="KW-1185">Reference proteome</keyword>
<organism evidence="5 6">
    <name type="scientific">Ursus maritimus</name>
    <name type="common">Polar bear</name>
    <name type="synonym">Thalarctos maritimus</name>
    <dbReference type="NCBI Taxonomy" id="29073"/>
    <lineage>
        <taxon>Eukaryota</taxon>
        <taxon>Metazoa</taxon>
        <taxon>Chordata</taxon>
        <taxon>Craniata</taxon>
        <taxon>Vertebrata</taxon>
        <taxon>Euteleostomi</taxon>
        <taxon>Mammalia</taxon>
        <taxon>Eutheria</taxon>
        <taxon>Laurasiatheria</taxon>
        <taxon>Carnivora</taxon>
        <taxon>Caniformia</taxon>
        <taxon>Ursidae</taxon>
        <taxon>Ursus</taxon>
    </lineage>
</organism>
<dbReference type="PROSITE" id="PS50001">
    <property type="entry name" value="SH2"/>
    <property type="match status" value="1"/>
</dbReference>
<dbReference type="PANTHER" id="PTHR14388:SF6">
    <property type="entry name" value="SH2 DOMAIN-CONTAINING PROTEIN 7"/>
    <property type="match status" value="1"/>
</dbReference>
<dbReference type="Gene3D" id="3.30.505.10">
    <property type="entry name" value="SH2 domain"/>
    <property type="match status" value="1"/>
</dbReference>
<feature type="region of interest" description="Disordered" evidence="3">
    <location>
        <begin position="279"/>
        <end position="448"/>
    </location>
</feature>
<proteinExistence type="predicted"/>
<gene>
    <name evidence="6" type="primary">SH2D7</name>
</gene>
<reference evidence="6" key="1">
    <citation type="submission" date="2025-08" db="UniProtKB">
        <authorList>
            <consortium name="RefSeq"/>
        </authorList>
    </citation>
    <scope>IDENTIFICATION</scope>
    <source>
        <tissue evidence="6">Whole blood</tissue>
    </source>
</reference>
<dbReference type="FunFam" id="3.30.505.10:FF:000059">
    <property type="entry name" value="hematopoietic SH2 domain-containing protein"/>
    <property type="match status" value="1"/>
</dbReference>
<name>A0A384BU64_URSMA</name>
<dbReference type="Proteomes" id="UP000261680">
    <property type="component" value="Unplaced"/>
</dbReference>
<evidence type="ECO:0000313" key="6">
    <source>
        <dbReference type="RefSeq" id="XP_008686126.2"/>
    </source>
</evidence>
<dbReference type="GO" id="GO:0005737">
    <property type="term" value="C:cytoplasm"/>
    <property type="evidence" value="ECO:0007669"/>
    <property type="project" value="TreeGrafter"/>
</dbReference>
<dbReference type="Pfam" id="PF00017">
    <property type="entry name" value="SH2"/>
    <property type="match status" value="1"/>
</dbReference>
<dbReference type="RefSeq" id="XP_008686126.2">
    <property type="nucleotide sequence ID" value="XM_008687904.2"/>
</dbReference>
<dbReference type="PANTHER" id="PTHR14388">
    <property type="entry name" value="T CELL-SPECIFIC ADAPTER PROTEIN TSAD"/>
    <property type="match status" value="1"/>
</dbReference>
<dbReference type="KEGG" id="umr:103660306"/>
<dbReference type="SUPFAM" id="SSF55550">
    <property type="entry name" value="SH2 domain"/>
    <property type="match status" value="1"/>
</dbReference>
<keyword evidence="1 2" id="KW-0727">SH2 domain</keyword>
<feature type="region of interest" description="Disordered" evidence="3">
    <location>
        <begin position="187"/>
        <end position="227"/>
    </location>
</feature>
<protein>
    <submittedName>
        <fullName evidence="6">SH2 domain-containing protein 7</fullName>
    </submittedName>
</protein>
<evidence type="ECO:0000256" key="1">
    <source>
        <dbReference type="ARBA" id="ARBA00022999"/>
    </source>
</evidence>
<dbReference type="InterPro" id="IPR036860">
    <property type="entry name" value="SH2_dom_sf"/>
</dbReference>
<dbReference type="GeneID" id="103660306"/>
<dbReference type="SMART" id="SM00252">
    <property type="entry name" value="SH2"/>
    <property type="match status" value="1"/>
</dbReference>
<dbReference type="InterPro" id="IPR035885">
    <property type="entry name" value="SH2D7_SH2"/>
</dbReference>
<evidence type="ECO:0000313" key="5">
    <source>
        <dbReference type="Proteomes" id="UP000261680"/>
    </source>
</evidence>
<feature type="compositionally biased region" description="Low complexity" evidence="3">
    <location>
        <begin position="282"/>
        <end position="299"/>
    </location>
</feature>
<dbReference type="AlphaFoldDB" id="A0A384BU64"/>
<dbReference type="CDD" id="cd10417">
    <property type="entry name" value="SH2_SH2D7"/>
    <property type="match status" value="1"/>
</dbReference>
<evidence type="ECO:0000259" key="4">
    <source>
        <dbReference type="PROSITE" id="PS50001"/>
    </source>
</evidence>
<feature type="domain" description="SH2" evidence="4">
    <location>
        <begin position="70"/>
        <end position="147"/>
    </location>
</feature>
<accession>A0A384BU64</accession>
<evidence type="ECO:0000256" key="3">
    <source>
        <dbReference type="SAM" id="MobiDB-lite"/>
    </source>
</evidence>
<evidence type="ECO:0000256" key="2">
    <source>
        <dbReference type="PROSITE-ProRule" id="PRU00191"/>
    </source>
</evidence>